<reference evidence="2" key="1">
    <citation type="submission" date="2018-02" db="EMBL/GenBank/DDBJ databases">
        <authorList>
            <person name="Vasarhelyi B.M."/>
            <person name="Deshmukh S."/>
            <person name="Balint B."/>
            <person name="Kukolya J."/>
        </authorList>
    </citation>
    <scope>NUCLEOTIDE SEQUENCE</scope>
    <source>
        <strain evidence="2">KB22</strain>
    </source>
</reference>
<evidence type="ECO:0000256" key="1">
    <source>
        <dbReference type="SAM" id="SignalP"/>
    </source>
</evidence>
<sequence>MLLKIKKLCLFFFLITSASTYAQQVDWKVGFHGFADNREYSKSNRYPQTIFGARISPEVGVVIDSIHRIVGGASYLQEFGSRNFENSLRATLYYQYKNKGLEFNIGAFPRHTYVEDFPLAILSDTINYYQPNVEGMLFRYQNKRFFQQLWIDWNSRQTVTEREQFKVGLSGNFNITPILYFKHYAILWHNAKAMEEFEGDNIRDNGAVSAHLGLNLSKRVWLDSLTVQAGGILNFDRLRYVYDWRFPRGVLAEVYAEKFKVFVRNTFYKGQSLAIPYGDVFYTSKQYNRLDLGWIPFRYKNLEGRFTVAFHFSEGVVDNQQQFILRYTIGNKLSKKTKT</sequence>
<keyword evidence="1" id="KW-0732">Signal</keyword>
<feature type="signal peptide" evidence="1">
    <location>
        <begin position="1"/>
        <end position="22"/>
    </location>
</feature>
<gene>
    <name evidence="2" type="ORF">C4F49_02760</name>
</gene>
<dbReference type="EMBL" id="PRDK01000001">
    <property type="protein sequence ID" value="MBE8712603.1"/>
    <property type="molecule type" value="Genomic_DNA"/>
</dbReference>
<dbReference type="AlphaFoldDB" id="A0A928YQQ8"/>
<dbReference type="Proteomes" id="UP000616201">
    <property type="component" value="Unassembled WGS sequence"/>
</dbReference>
<name>A0A928YQQ8_9SPHI</name>
<comment type="caution">
    <text evidence="2">The sequence shown here is derived from an EMBL/GenBank/DDBJ whole genome shotgun (WGS) entry which is preliminary data.</text>
</comment>
<accession>A0A928YQQ8</accession>
<evidence type="ECO:0000313" key="2">
    <source>
        <dbReference type="EMBL" id="MBE8712603.1"/>
    </source>
</evidence>
<proteinExistence type="predicted"/>
<protein>
    <submittedName>
        <fullName evidence="2">Uncharacterized protein</fullName>
    </submittedName>
</protein>
<feature type="chain" id="PRO_5037600957" evidence="1">
    <location>
        <begin position="23"/>
        <end position="339"/>
    </location>
</feature>
<evidence type="ECO:0000313" key="3">
    <source>
        <dbReference type="Proteomes" id="UP000616201"/>
    </source>
</evidence>
<organism evidence="2 3">
    <name type="scientific">Sphingobacterium hungaricum</name>
    <dbReference type="NCBI Taxonomy" id="2082723"/>
    <lineage>
        <taxon>Bacteria</taxon>
        <taxon>Pseudomonadati</taxon>
        <taxon>Bacteroidota</taxon>
        <taxon>Sphingobacteriia</taxon>
        <taxon>Sphingobacteriales</taxon>
        <taxon>Sphingobacteriaceae</taxon>
        <taxon>Sphingobacterium</taxon>
    </lineage>
</organism>
<keyword evidence="3" id="KW-1185">Reference proteome</keyword>